<dbReference type="InterPro" id="IPR035892">
    <property type="entry name" value="C2_domain_sf"/>
</dbReference>
<feature type="region of interest" description="Disordered" evidence="1">
    <location>
        <begin position="167"/>
        <end position="205"/>
    </location>
</feature>
<dbReference type="PROSITE" id="PS50004">
    <property type="entry name" value="C2"/>
    <property type="match status" value="1"/>
</dbReference>
<dbReference type="EMBL" id="JARPOI010000008">
    <property type="protein sequence ID" value="KAJ9175848.1"/>
    <property type="molecule type" value="Genomic_DNA"/>
</dbReference>
<dbReference type="Pfam" id="PF00168">
    <property type="entry name" value="C2"/>
    <property type="match status" value="1"/>
</dbReference>
<feature type="domain" description="C2" evidence="2">
    <location>
        <begin position="1"/>
        <end position="116"/>
    </location>
</feature>
<feature type="compositionally biased region" description="Pro residues" evidence="1">
    <location>
        <begin position="183"/>
        <end position="199"/>
    </location>
</feature>
<dbReference type="InterPro" id="IPR000008">
    <property type="entry name" value="C2_dom"/>
</dbReference>
<dbReference type="SMART" id="SM00239">
    <property type="entry name" value="C2"/>
    <property type="match status" value="1"/>
</dbReference>
<organism evidence="3 4">
    <name type="scientific">Hevea brasiliensis</name>
    <name type="common">Para rubber tree</name>
    <name type="synonym">Siphonia brasiliensis</name>
    <dbReference type="NCBI Taxonomy" id="3981"/>
    <lineage>
        <taxon>Eukaryota</taxon>
        <taxon>Viridiplantae</taxon>
        <taxon>Streptophyta</taxon>
        <taxon>Embryophyta</taxon>
        <taxon>Tracheophyta</taxon>
        <taxon>Spermatophyta</taxon>
        <taxon>Magnoliopsida</taxon>
        <taxon>eudicotyledons</taxon>
        <taxon>Gunneridae</taxon>
        <taxon>Pentapetalae</taxon>
        <taxon>rosids</taxon>
        <taxon>fabids</taxon>
        <taxon>Malpighiales</taxon>
        <taxon>Euphorbiaceae</taxon>
        <taxon>Crotonoideae</taxon>
        <taxon>Micrandreae</taxon>
        <taxon>Hevea</taxon>
    </lineage>
</organism>
<proteinExistence type="predicted"/>
<dbReference type="PANTHER" id="PTHR32246">
    <property type="entry name" value="INGRESSION PROTEIN FIC1"/>
    <property type="match status" value="1"/>
</dbReference>
<keyword evidence="4" id="KW-1185">Reference proteome</keyword>
<comment type="caution">
    <text evidence="3">The sequence shown here is derived from an EMBL/GenBank/DDBJ whole genome shotgun (WGS) entry which is preliminary data.</text>
</comment>
<dbReference type="Gene3D" id="2.60.40.150">
    <property type="entry name" value="C2 domain"/>
    <property type="match status" value="1"/>
</dbReference>
<sequence>MASSRPPPPKSLDLELTIVSAKHLKNVNWKNGDLKAYAVFWVDPDRRLATKSDDSGSTRPVWNERFTLPLFLPPQDSYLTLEIFHSKPSETPKPLVGTLRVPLKDLPDPDDSSRIRTFELTLPSGRPQGKIRIKLGFRERPLPPPPPPPGLDYHHIAPPQNYYYNTASIPPPPAPRDYRYGPTMPPPPSLSPPPPPPQYPSYHDGYPPSPYYSGYYSSAPAPPRPIFDRTGSYGGPSAPVEYSLYDQRQKGGGKMGFGTGLAVGAVAGALGGLALEEGLKYEEEKIAERVENDLTGRDDYSDYRADY</sequence>
<dbReference type="InterPro" id="IPR044750">
    <property type="entry name" value="C2_SRC2/BAP"/>
</dbReference>
<accession>A0ABQ9M7K4</accession>
<evidence type="ECO:0000259" key="2">
    <source>
        <dbReference type="PROSITE" id="PS50004"/>
    </source>
</evidence>
<reference evidence="3 4" key="1">
    <citation type="journal article" date="2023" name="Plant Biotechnol. J.">
        <title>Chromosome-level wild Hevea brasiliensis genome provides new tools for genomic-assisted breeding and valuable loci to elevate rubber yield.</title>
        <authorList>
            <person name="Cheng H."/>
            <person name="Song X."/>
            <person name="Hu Y."/>
            <person name="Wu T."/>
            <person name="Yang Q."/>
            <person name="An Z."/>
            <person name="Feng S."/>
            <person name="Deng Z."/>
            <person name="Wu W."/>
            <person name="Zeng X."/>
            <person name="Tu M."/>
            <person name="Wang X."/>
            <person name="Huang H."/>
        </authorList>
    </citation>
    <scope>NUCLEOTIDE SEQUENCE [LARGE SCALE GENOMIC DNA]</scope>
    <source>
        <strain evidence="3">MT/VB/25A 57/8</strain>
    </source>
</reference>
<evidence type="ECO:0000313" key="4">
    <source>
        <dbReference type="Proteomes" id="UP001174677"/>
    </source>
</evidence>
<gene>
    <name evidence="3" type="ORF">P3X46_014358</name>
</gene>
<evidence type="ECO:0000313" key="3">
    <source>
        <dbReference type="EMBL" id="KAJ9175848.1"/>
    </source>
</evidence>
<dbReference type="SUPFAM" id="SSF49562">
    <property type="entry name" value="C2 domain (Calcium/lipid-binding domain, CaLB)"/>
    <property type="match status" value="1"/>
</dbReference>
<protein>
    <recommendedName>
        <fullName evidence="2">C2 domain-containing protein</fullName>
    </recommendedName>
</protein>
<name>A0ABQ9M7K4_HEVBR</name>
<dbReference type="CDD" id="cd04051">
    <property type="entry name" value="C2_SRC2_like"/>
    <property type="match status" value="1"/>
</dbReference>
<evidence type="ECO:0000256" key="1">
    <source>
        <dbReference type="SAM" id="MobiDB-lite"/>
    </source>
</evidence>
<dbReference type="PANTHER" id="PTHR32246:SF68">
    <property type="entry name" value="OS01G0853800 PROTEIN"/>
    <property type="match status" value="1"/>
</dbReference>
<dbReference type="Proteomes" id="UP001174677">
    <property type="component" value="Chromosome 8"/>
</dbReference>